<dbReference type="EMBL" id="QXHD01000003">
    <property type="protein sequence ID" value="NEZ54664.1"/>
    <property type="molecule type" value="Genomic_DNA"/>
</dbReference>
<dbReference type="Proteomes" id="UP000481033">
    <property type="component" value="Unassembled WGS sequence"/>
</dbReference>
<keyword evidence="2" id="KW-0808">Transferase</keyword>
<dbReference type="Gene3D" id="3.30.460.10">
    <property type="entry name" value="Beta Polymerase, domain 2"/>
    <property type="match status" value="1"/>
</dbReference>
<evidence type="ECO:0000313" key="3">
    <source>
        <dbReference type="Proteomes" id="UP000481033"/>
    </source>
</evidence>
<dbReference type="InterPro" id="IPR041633">
    <property type="entry name" value="Polbeta"/>
</dbReference>
<protein>
    <submittedName>
        <fullName evidence="2">Nucleotidyltransferase domain-containing protein</fullName>
    </submittedName>
</protein>
<dbReference type="CDD" id="cd05403">
    <property type="entry name" value="NT_KNTase_like"/>
    <property type="match status" value="1"/>
</dbReference>
<dbReference type="AlphaFoldDB" id="A0A6M0REK5"/>
<organism evidence="2 3">
    <name type="scientific">Adonisia turfae CCMR0081</name>
    <dbReference type="NCBI Taxonomy" id="2292702"/>
    <lineage>
        <taxon>Bacteria</taxon>
        <taxon>Bacillati</taxon>
        <taxon>Cyanobacteriota</taxon>
        <taxon>Adonisia</taxon>
        <taxon>Adonisia turfae</taxon>
    </lineage>
</organism>
<feature type="domain" description="Polymerase beta nucleotidyltransferase" evidence="1">
    <location>
        <begin position="3"/>
        <end position="79"/>
    </location>
</feature>
<evidence type="ECO:0000313" key="2">
    <source>
        <dbReference type="EMBL" id="NEZ54664.1"/>
    </source>
</evidence>
<reference evidence="2 3" key="1">
    <citation type="journal article" date="2020" name="Microb. Ecol.">
        <title>Ecogenomics of the Marine Benthic Filamentous Cyanobacterium Adonisia.</title>
        <authorList>
            <person name="Walter J.M."/>
            <person name="Coutinho F.H."/>
            <person name="Leomil L."/>
            <person name="Hargreaves P.I."/>
            <person name="Campeao M.E."/>
            <person name="Vieira V.V."/>
            <person name="Silva B.S."/>
            <person name="Fistarol G.O."/>
            <person name="Salomon P.S."/>
            <person name="Sawabe T."/>
            <person name="Mino S."/>
            <person name="Hosokawa M."/>
            <person name="Miyashita H."/>
            <person name="Maruyama F."/>
            <person name="van Verk M.C."/>
            <person name="Dutilh B.E."/>
            <person name="Thompson C.C."/>
            <person name="Thompson F.L."/>
        </authorList>
    </citation>
    <scope>NUCLEOTIDE SEQUENCE [LARGE SCALE GENOMIC DNA]</scope>
    <source>
        <strain evidence="2 3">CCMR0081</strain>
    </source>
</reference>
<accession>A0A6M0REK5</accession>
<dbReference type="SUPFAM" id="SSF81301">
    <property type="entry name" value="Nucleotidyltransferase"/>
    <property type="match status" value="1"/>
</dbReference>
<dbReference type="GO" id="GO:0016740">
    <property type="term" value="F:transferase activity"/>
    <property type="evidence" value="ECO:0007669"/>
    <property type="project" value="UniProtKB-KW"/>
</dbReference>
<gene>
    <name evidence="2" type="ORF">DXZ20_02940</name>
</gene>
<name>A0A6M0REK5_9CYAN</name>
<dbReference type="Pfam" id="PF18765">
    <property type="entry name" value="Polbeta"/>
    <property type="match status" value="1"/>
</dbReference>
<sequence length="96" mass="11012">MERVILYGSRAKGNYRPGSDIDLTLMGRDISHEQLLAIEHQLDDLLLPYLFDLSIFSHIENPDVIAHINRVGLTFYENKPSIDEQQEPTQVSNSRC</sequence>
<proteinExistence type="predicted"/>
<comment type="caution">
    <text evidence="2">The sequence shown here is derived from an EMBL/GenBank/DDBJ whole genome shotgun (WGS) entry which is preliminary data.</text>
</comment>
<evidence type="ECO:0000259" key="1">
    <source>
        <dbReference type="Pfam" id="PF18765"/>
    </source>
</evidence>
<keyword evidence="3" id="KW-1185">Reference proteome</keyword>
<dbReference type="InterPro" id="IPR043519">
    <property type="entry name" value="NT_sf"/>
</dbReference>